<protein>
    <submittedName>
        <fullName evidence="2">Uncharacterized protein</fullName>
    </submittedName>
</protein>
<dbReference type="Proteomes" id="UP000712600">
    <property type="component" value="Unassembled WGS sequence"/>
</dbReference>
<name>A0A8S9R6K3_BRACR</name>
<dbReference type="EMBL" id="QGKX02000996">
    <property type="protein sequence ID" value="KAF3559100.1"/>
    <property type="molecule type" value="Genomic_DNA"/>
</dbReference>
<dbReference type="AlphaFoldDB" id="A0A8S9R6K3"/>
<comment type="caution">
    <text evidence="2">The sequence shown here is derived from an EMBL/GenBank/DDBJ whole genome shotgun (WGS) entry which is preliminary data.</text>
</comment>
<feature type="compositionally biased region" description="Polar residues" evidence="1">
    <location>
        <begin position="28"/>
        <end position="47"/>
    </location>
</feature>
<proteinExistence type="predicted"/>
<feature type="compositionally biased region" description="Basic and acidic residues" evidence="1">
    <location>
        <begin position="1"/>
        <end position="11"/>
    </location>
</feature>
<evidence type="ECO:0000256" key="1">
    <source>
        <dbReference type="SAM" id="MobiDB-lite"/>
    </source>
</evidence>
<evidence type="ECO:0000313" key="2">
    <source>
        <dbReference type="EMBL" id="KAF3559100.1"/>
    </source>
</evidence>
<accession>A0A8S9R6K3</accession>
<gene>
    <name evidence="2" type="ORF">F2Q69_00017621</name>
</gene>
<sequence>MKKVRQEDQGKKTRRRRSKDKRTEAGVSYNSISPHSAPPKNQEQPRVQKSLGGGGELKWIPTNSPANQAITSGSLQVEVATNSKLGTATDRVIGETRHYSDCAKRAAKE</sequence>
<reference evidence="2" key="1">
    <citation type="submission" date="2019-12" db="EMBL/GenBank/DDBJ databases">
        <title>Genome sequencing and annotation of Brassica cretica.</title>
        <authorList>
            <person name="Studholme D.J."/>
            <person name="Sarris P."/>
        </authorList>
    </citation>
    <scope>NUCLEOTIDE SEQUENCE</scope>
    <source>
        <strain evidence="2">PFS-109/04</strain>
        <tissue evidence="2">Leaf</tissue>
    </source>
</reference>
<organism evidence="2 3">
    <name type="scientific">Brassica cretica</name>
    <name type="common">Mustard</name>
    <dbReference type="NCBI Taxonomy" id="69181"/>
    <lineage>
        <taxon>Eukaryota</taxon>
        <taxon>Viridiplantae</taxon>
        <taxon>Streptophyta</taxon>
        <taxon>Embryophyta</taxon>
        <taxon>Tracheophyta</taxon>
        <taxon>Spermatophyta</taxon>
        <taxon>Magnoliopsida</taxon>
        <taxon>eudicotyledons</taxon>
        <taxon>Gunneridae</taxon>
        <taxon>Pentapetalae</taxon>
        <taxon>rosids</taxon>
        <taxon>malvids</taxon>
        <taxon>Brassicales</taxon>
        <taxon>Brassicaceae</taxon>
        <taxon>Brassiceae</taxon>
        <taxon>Brassica</taxon>
    </lineage>
</organism>
<feature type="region of interest" description="Disordered" evidence="1">
    <location>
        <begin position="1"/>
        <end position="67"/>
    </location>
</feature>
<evidence type="ECO:0000313" key="3">
    <source>
        <dbReference type="Proteomes" id="UP000712600"/>
    </source>
</evidence>